<evidence type="ECO:0000313" key="1">
    <source>
        <dbReference type="EMBL" id="VFJ74945.1"/>
    </source>
</evidence>
<evidence type="ECO:0008006" key="4">
    <source>
        <dbReference type="Google" id="ProtNLM"/>
    </source>
</evidence>
<evidence type="ECO:0000313" key="2">
    <source>
        <dbReference type="EMBL" id="VFJ77094.1"/>
    </source>
</evidence>
<dbReference type="EMBL" id="CAADFA010000961">
    <property type="protein sequence ID" value="VFJ77094.1"/>
    <property type="molecule type" value="Genomic_DNA"/>
</dbReference>
<proteinExistence type="predicted"/>
<reference evidence="3" key="1">
    <citation type="submission" date="2019-02" db="EMBL/GenBank/DDBJ databases">
        <authorList>
            <person name="Gruber-Vodicka R. H."/>
            <person name="Seah K. B. B."/>
        </authorList>
    </citation>
    <scope>NUCLEOTIDE SEQUENCE</scope>
    <source>
        <strain evidence="1">BECK_BZ163</strain>
        <strain evidence="3">BECK_BZ164</strain>
        <strain evidence="2">BECK_BZ165</strain>
    </source>
</reference>
<dbReference type="EMBL" id="CAADEZ010000805">
    <property type="protein sequence ID" value="VFJ74945.1"/>
    <property type="molecule type" value="Genomic_DNA"/>
</dbReference>
<dbReference type="EMBL" id="CAADFL010000834">
    <property type="protein sequence ID" value="VFK22026.1"/>
    <property type="molecule type" value="Genomic_DNA"/>
</dbReference>
<gene>
    <name evidence="1" type="ORF">BECKFM1743A_GA0114220_108053</name>
    <name evidence="3" type="ORF">BECKFM1743B_GA0114221_108343</name>
    <name evidence="2" type="ORF">BECKFM1743C_GA0114222_109612</name>
</gene>
<organism evidence="3">
    <name type="scientific">Candidatus Kentrum sp. FM</name>
    <dbReference type="NCBI Taxonomy" id="2126340"/>
    <lineage>
        <taxon>Bacteria</taxon>
        <taxon>Pseudomonadati</taxon>
        <taxon>Pseudomonadota</taxon>
        <taxon>Gammaproteobacteria</taxon>
        <taxon>Candidatus Kentrum</taxon>
    </lineage>
</organism>
<protein>
    <recommendedName>
        <fullName evidence="4">Transposase</fullName>
    </recommendedName>
</protein>
<dbReference type="AlphaFoldDB" id="A0A450WYC6"/>
<sequence length="79" mass="8855">MSYNKACLQAAEIVHFDETRIRVNGKLYWLHTASTIDEKRGKQALASEQSVFEDSHGMTGFSDRSDATYPAGFPIMTII</sequence>
<name>A0A450WYC6_9GAMM</name>
<accession>A0A450WYC6</accession>
<evidence type="ECO:0000313" key="3">
    <source>
        <dbReference type="EMBL" id="VFK22026.1"/>
    </source>
</evidence>